<accession>A0A1K2HKI3</accession>
<evidence type="ECO:0000313" key="2">
    <source>
        <dbReference type="EMBL" id="SFZ77189.1"/>
    </source>
</evidence>
<evidence type="ECO:0000313" key="3">
    <source>
        <dbReference type="Proteomes" id="UP000186513"/>
    </source>
</evidence>
<dbReference type="GO" id="GO:0043683">
    <property type="term" value="P:type IV pilus assembly"/>
    <property type="evidence" value="ECO:0007669"/>
    <property type="project" value="InterPro"/>
</dbReference>
<proteinExistence type="predicted"/>
<sequence>MKSEFARSSGFTLVELMIVVAIVGILLSIAVPSYQEYVYKGRKTDLQTVLLQNAQILERHYTANSRYTEADGDCDMDALGLIKNAPIDGATKYYEISFDKDAGGADMCDQNTYRLKAQPINQQAKYGDDKDFLLLDSAGRRAWDADHDGSIAAGEWHW</sequence>
<dbReference type="InterPro" id="IPR012902">
    <property type="entry name" value="N_methyl_site"/>
</dbReference>
<organism evidence="2 3">
    <name type="scientific">Chitinimonas taiwanensis DSM 18899</name>
    <dbReference type="NCBI Taxonomy" id="1121279"/>
    <lineage>
        <taxon>Bacteria</taxon>
        <taxon>Pseudomonadati</taxon>
        <taxon>Pseudomonadota</taxon>
        <taxon>Betaproteobacteria</taxon>
        <taxon>Neisseriales</taxon>
        <taxon>Chitinibacteraceae</taxon>
        <taxon>Chitinimonas</taxon>
    </lineage>
</organism>
<dbReference type="AlphaFoldDB" id="A0A1K2HKI3"/>
<dbReference type="Proteomes" id="UP000186513">
    <property type="component" value="Unassembled WGS sequence"/>
</dbReference>
<dbReference type="OrthoDB" id="8592370at2"/>
<dbReference type="SUPFAM" id="SSF54523">
    <property type="entry name" value="Pili subunits"/>
    <property type="match status" value="1"/>
</dbReference>
<dbReference type="PROSITE" id="PS00018">
    <property type="entry name" value="EF_HAND_1"/>
    <property type="match status" value="1"/>
</dbReference>
<dbReference type="PANTHER" id="PTHR30093">
    <property type="entry name" value="GENERAL SECRETION PATHWAY PROTEIN G"/>
    <property type="match status" value="1"/>
</dbReference>
<keyword evidence="3" id="KW-1185">Reference proteome</keyword>
<dbReference type="Gene3D" id="3.30.700.10">
    <property type="entry name" value="Glycoprotein, Type 4 Pilin"/>
    <property type="match status" value="1"/>
</dbReference>
<dbReference type="InterPro" id="IPR018247">
    <property type="entry name" value="EF_Hand_1_Ca_BS"/>
</dbReference>
<keyword evidence="1" id="KW-0812">Transmembrane</keyword>
<dbReference type="PANTHER" id="PTHR30093:SF47">
    <property type="entry name" value="TYPE IV PILUS NON-CORE MINOR PILIN PILE"/>
    <property type="match status" value="1"/>
</dbReference>
<dbReference type="RefSeq" id="WP_072428778.1">
    <property type="nucleotide sequence ID" value="NZ_FPKR01000008.1"/>
</dbReference>
<keyword evidence="1" id="KW-1133">Transmembrane helix</keyword>
<protein>
    <submittedName>
        <fullName evidence="2">Type IV pilus assembly protein PilE</fullName>
    </submittedName>
</protein>
<dbReference type="Pfam" id="PF16732">
    <property type="entry name" value="ComP_DUS"/>
    <property type="match status" value="1"/>
</dbReference>
<gene>
    <name evidence="2" type="ORF">SAMN02745887_02269</name>
</gene>
<dbReference type="STRING" id="1121279.SAMN02745887_02269"/>
<keyword evidence="1" id="KW-0472">Membrane</keyword>
<feature type="transmembrane region" description="Helical" evidence="1">
    <location>
        <begin position="12"/>
        <end position="34"/>
    </location>
</feature>
<dbReference type="PROSITE" id="PS00409">
    <property type="entry name" value="PROKAR_NTER_METHYL"/>
    <property type="match status" value="1"/>
</dbReference>
<dbReference type="NCBIfam" id="TIGR02532">
    <property type="entry name" value="IV_pilin_GFxxxE"/>
    <property type="match status" value="1"/>
</dbReference>
<dbReference type="Pfam" id="PF07963">
    <property type="entry name" value="N_methyl"/>
    <property type="match status" value="1"/>
</dbReference>
<dbReference type="EMBL" id="FPKR01000008">
    <property type="protein sequence ID" value="SFZ77189.1"/>
    <property type="molecule type" value="Genomic_DNA"/>
</dbReference>
<evidence type="ECO:0000256" key="1">
    <source>
        <dbReference type="SAM" id="Phobius"/>
    </source>
</evidence>
<name>A0A1K2HKI3_9NEIS</name>
<reference evidence="2 3" key="1">
    <citation type="submission" date="2016-11" db="EMBL/GenBank/DDBJ databases">
        <authorList>
            <person name="Jaros S."/>
            <person name="Januszkiewicz K."/>
            <person name="Wedrychowicz H."/>
        </authorList>
    </citation>
    <scope>NUCLEOTIDE SEQUENCE [LARGE SCALE GENOMIC DNA]</scope>
    <source>
        <strain evidence="2 3">DSM 18899</strain>
    </source>
</reference>
<dbReference type="InterPro" id="IPR031982">
    <property type="entry name" value="PilE-like"/>
</dbReference>
<dbReference type="InterPro" id="IPR045584">
    <property type="entry name" value="Pilin-like"/>
</dbReference>